<organism evidence="2 3">
    <name type="scientific">Pseudomonas amygdali pv. mori</name>
    <dbReference type="NCBI Taxonomy" id="34065"/>
    <lineage>
        <taxon>Bacteria</taxon>
        <taxon>Pseudomonadati</taxon>
        <taxon>Pseudomonadota</taxon>
        <taxon>Gammaproteobacteria</taxon>
        <taxon>Pseudomonadales</taxon>
        <taxon>Pseudomonadaceae</taxon>
        <taxon>Pseudomonas</taxon>
        <taxon>Pseudomonas amygdali</taxon>
    </lineage>
</organism>
<keyword evidence="1" id="KW-0812">Transmembrane</keyword>
<feature type="transmembrane region" description="Helical" evidence="1">
    <location>
        <begin position="233"/>
        <end position="253"/>
    </location>
</feature>
<gene>
    <name evidence="2" type="ORF">ALO63_05371</name>
</gene>
<evidence type="ECO:0000313" key="3">
    <source>
        <dbReference type="Proteomes" id="UP000050420"/>
    </source>
</evidence>
<proteinExistence type="predicted"/>
<feature type="transmembrane region" description="Helical" evidence="1">
    <location>
        <begin position="131"/>
        <end position="155"/>
    </location>
</feature>
<name>A0A0P9VFQ5_PSEA0</name>
<feature type="transmembrane region" description="Helical" evidence="1">
    <location>
        <begin position="345"/>
        <end position="361"/>
    </location>
</feature>
<feature type="transmembrane region" description="Helical" evidence="1">
    <location>
        <begin position="56"/>
        <end position="77"/>
    </location>
</feature>
<dbReference type="PATRIC" id="fig|34065.5.peg.5287"/>
<feature type="transmembrane region" description="Helical" evidence="1">
    <location>
        <begin position="399"/>
        <end position="419"/>
    </location>
</feature>
<keyword evidence="1" id="KW-0472">Membrane</keyword>
<accession>A0A0P9VFQ5</accession>
<reference evidence="2 3" key="1">
    <citation type="submission" date="2015-09" db="EMBL/GenBank/DDBJ databases">
        <title>Genome announcement of multiple Pseudomonas syringae strains.</title>
        <authorList>
            <person name="Thakur S."/>
            <person name="Wang P.W."/>
            <person name="Gong Y."/>
            <person name="Weir B.S."/>
            <person name="Guttman D.S."/>
        </authorList>
    </citation>
    <scope>NUCLEOTIDE SEQUENCE [LARGE SCALE GENOMIC DNA]</scope>
    <source>
        <strain evidence="2 3">ICMP4331</strain>
    </source>
</reference>
<feature type="transmembrane region" description="Helical" evidence="1">
    <location>
        <begin position="167"/>
        <end position="185"/>
    </location>
</feature>
<feature type="transmembrane region" description="Helical" evidence="1">
    <location>
        <begin position="32"/>
        <end position="50"/>
    </location>
</feature>
<feature type="transmembrane region" description="Helical" evidence="1">
    <location>
        <begin position="265"/>
        <end position="284"/>
    </location>
</feature>
<comment type="caution">
    <text evidence="2">The sequence shown here is derived from an EMBL/GenBank/DDBJ whole genome shotgun (WGS) entry which is preliminary data.</text>
</comment>
<feature type="transmembrane region" description="Helical" evidence="1">
    <location>
        <begin position="304"/>
        <end position="325"/>
    </location>
</feature>
<evidence type="ECO:0000313" key="2">
    <source>
        <dbReference type="EMBL" id="KPY02647.1"/>
    </source>
</evidence>
<feature type="transmembrane region" description="Helical" evidence="1">
    <location>
        <begin position="98"/>
        <end position="119"/>
    </location>
</feature>
<sequence length="450" mass="50062">MWLLYDKYMGVIMPPYLQNIKKNLLSFIESRLFPFFGVSISAALLAHKNIHDLPEFAYTLAVYSVVSTVFSMPLASIGNIFHLHRDKLTPQAIFEEGFKISIVFSVCAFFVAILVYFSLAGAGLKIDGEKFFLLSAIYIPAIPLLVLNTYLHIFHESTGASYICAKIKRWGILSGCAVLGLAFFISKDKFFSYFAIGYFSLVEILILVSLALLSKRQGYVFEANKKSAILHDVVSLGFPIADGLAGQKLYYYLLNEKLLSLDSSLAGHLSICMSVIGLLSIPLVAFSQMHSVYTSKNIATENNLYLKGIITCTALILLVSIFLLIGGKPLLYVFGDNSLEFSEKAFLVISFSMASSGFFMVTTSHLRAMSDTLTPQIIINLVMLFILIPIIYFTSLDNVSVYIFISLQAFAVLSVTLILQLRIFSLNKKFIANSFVADSGVREQRNRKCT</sequence>
<dbReference type="EMBL" id="LJQU01000057">
    <property type="protein sequence ID" value="KPY02647.1"/>
    <property type="molecule type" value="Genomic_DNA"/>
</dbReference>
<dbReference type="AlphaFoldDB" id="A0A0P9VFQ5"/>
<feature type="transmembrane region" description="Helical" evidence="1">
    <location>
        <begin position="373"/>
        <end position="393"/>
    </location>
</feature>
<dbReference type="Proteomes" id="UP000050420">
    <property type="component" value="Unassembled WGS sequence"/>
</dbReference>
<feature type="transmembrane region" description="Helical" evidence="1">
    <location>
        <begin position="191"/>
        <end position="213"/>
    </location>
</feature>
<protein>
    <submittedName>
        <fullName evidence="2">Putative Membrane protein</fullName>
    </submittedName>
</protein>
<keyword evidence="1" id="KW-1133">Transmembrane helix</keyword>
<evidence type="ECO:0000256" key="1">
    <source>
        <dbReference type="SAM" id="Phobius"/>
    </source>
</evidence>